<proteinExistence type="predicted"/>
<dbReference type="AlphaFoldDB" id="A0AAD6LCM7"/>
<reference evidence="1 2" key="1">
    <citation type="journal article" date="2023" name="Mol. Ecol. Resour.">
        <title>Chromosome-level genome assembly of a triploid poplar Populus alba 'Berolinensis'.</title>
        <authorList>
            <person name="Chen S."/>
            <person name="Yu Y."/>
            <person name="Wang X."/>
            <person name="Wang S."/>
            <person name="Zhang T."/>
            <person name="Zhou Y."/>
            <person name="He R."/>
            <person name="Meng N."/>
            <person name="Wang Y."/>
            <person name="Liu W."/>
            <person name="Liu Z."/>
            <person name="Liu J."/>
            <person name="Guo Q."/>
            <person name="Huang H."/>
            <person name="Sederoff R.R."/>
            <person name="Wang G."/>
            <person name="Qu G."/>
            <person name="Chen S."/>
        </authorList>
    </citation>
    <scope>NUCLEOTIDE SEQUENCE [LARGE SCALE GENOMIC DNA]</scope>
    <source>
        <strain evidence="1">SC-2020</strain>
    </source>
</reference>
<name>A0AAD6LCM7_9ROSI</name>
<accession>A0AAD6LCM7</accession>
<dbReference type="Proteomes" id="UP001164929">
    <property type="component" value="Chromosome 18"/>
</dbReference>
<protein>
    <submittedName>
        <fullName evidence="1">Uncharacterized protein</fullName>
    </submittedName>
</protein>
<dbReference type="EMBL" id="JAQIZT010000018">
    <property type="protein sequence ID" value="KAJ6958200.1"/>
    <property type="molecule type" value="Genomic_DNA"/>
</dbReference>
<comment type="caution">
    <text evidence="1">The sequence shown here is derived from an EMBL/GenBank/DDBJ whole genome shotgun (WGS) entry which is preliminary data.</text>
</comment>
<sequence length="151" mass="17157">MSVLPLTIRMLSSALEVELHSFTPHVRERRRRRGSRRGSSLPSRRWRFEDRVEAVKKKGKEKVFVKDMAPPKVYLFDEIVKHKKTEDCWPNISGEVAFFPSSICTTNSSSQDLTLSMQPLTFPGNLLSIDQCLTDCLDASLKSCFAVALSH</sequence>
<organism evidence="1 2">
    <name type="scientific">Populus alba x Populus x berolinensis</name>
    <dbReference type="NCBI Taxonomy" id="444605"/>
    <lineage>
        <taxon>Eukaryota</taxon>
        <taxon>Viridiplantae</taxon>
        <taxon>Streptophyta</taxon>
        <taxon>Embryophyta</taxon>
        <taxon>Tracheophyta</taxon>
        <taxon>Spermatophyta</taxon>
        <taxon>Magnoliopsida</taxon>
        <taxon>eudicotyledons</taxon>
        <taxon>Gunneridae</taxon>
        <taxon>Pentapetalae</taxon>
        <taxon>rosids</taxon>
        <taxon>fabids</taxon>
        <taxon>Malpighiales</taxon>
        <taxon>Salicaceae</taxon>
        <taxon>Saliceae</taxon>
        <taxon>Populus</taxon>
    </lineage>
</organism>
<evidence type="ECO:0000313" key="1">
    <source>
        <dbReference type="EMBL" id="KAJ6958200.1"/>
    </source>
</evidence>
<keyword evidence="2" id="KW-1185">Reference proteome</keyword>
<evidence type="ECO:0000313" key="2">
    <source>
        <dbReference type="Proteomes" id="UP001164929"/>
    </source>
</evidence>
<gene>
    <name evidence="1" type="ORF">NC653_039987</name>
</gene>